<gene>
    <name evidence="1" type="ORF">EX30DRAFT_395698</name>
</gene>
<dbReference type="Proteomes" id="UP000298138">
    <property type="component" value="Unassembled WGS sequence"/>
</dbReference>
<evidence type="ECO:0000313" key="1">
    <source>
        <dbReference type="EMBL" id="TGZ81192.1"/>
    </source>
</evidence>
<organism evidence="1 2">
    <name type="scientific">Ascodesmis nigricans</name>
    <dbReference type="NCBI Taxonomy" id="341454"/>
    <lineage>
        <taxon>Eukaryota</taxon>
        <taxon>Fungi</taxon>
        <taxon>Dikarya</taxon>
        <taxon>Ascomycota</taxon>
        <taxon>Pezizomycotina</taxon>
        <taxon>Pezizomycetes</taxon>
        <taxon>Pezizales</taxon>
        <taxon>Ascodesmidaceae</taxon>
        <taxon>Ascodesmis</taxon>
    </lineage>
</organism>
<proteinExistence type="predicted"/>
<dbReference type="EMBL" id="ML220120">
    <property type="protein sequence ID" value="TGZ81192.1"/>
    <property type="molecule type" value="Genomic_DNA"/>
</dbReference>
<keyword evidence="2" id="KW-1185">Reference proteome</keyword>
<protein>
    <submittedName>
        <fullName evidence="1">Uncharacterized protein</fullName>
    </submittedName>
</protein>
<dbReference type="InParanoid" id="A0A4S2MWY8"/>
<sequence>MMSTLKRLPTLRDADSRQRILREIMKRQGIVGKVGSEYITWRIPWSSGIEERGRKGHVNLDLLALCSPGASIFENGTGCSIPPASDNHLLRRFTSTSETRCVRDIKRFFSWKIYGIRYDITKDSYVRAHYVRVSFANRESDEMFSKMATLLDGISAKRHIALPNIRPFGIGVDDGVPETHDRIYLINDCAKLTPYLRKVMVHFEVNIEGIWQRFDTPVDRIGFATYRAVPKKLVKSSSSPEEIHFVDDPYVRFGRVTLRFGDSKERAYIDLEGVEDQAPHVSRTRKGTVVYLPKVRVRTGNGHSSTAGRTPVHTMVRLVFREKDLGILSHAKVAVKEAEKFATLVQKASDMVTARYLGIRNCIEDKDIVPIPIAAVSSMKNYSIKFPGEMQPHRADISDKFSKAVQMFAVPTHRTSSRGGIALITQSLDGQFVIRQHIENPIEFIASISDSGFTLSHPSTLITTKTGARVPARGGLCYCFSPDERNATIVVDKLIKLVISIDAQQALPSRLPLLKALVEQRDRPRYAIVAGHSRAASDASGCSDVSDASVESIESLCDAKTWSQHKRQPSDWDIFEGLKTEEIFQDKEDMSLEIEIQLDIALEQLQREHTEYLEKQRQQQPTAA</sequence>
<reference evidence="1 2" key="1">
    <citation type="submission" date="2019-04" db="EMBL/GenBank/DDBJ databases">
        <title>Comparative genomics and transcriptomics to analyze fruiting body development in filamentous ascomycetes.</title>
        <authorList>
            <consortium name="DOE Joint Genome Institute"/>
            <person name="Lutkenhaus R."/>
            <person name="Traeger S."/>
            <person name="Breuer J."/>
            <person name="Kuo A."/>
            <person name="Lipzen A."/>
            <person name="Pangilinan J."/>
            <person name="Dilworth D."/>
            <person name="Sandor L."/>
            <person name="Poggeler S."/>
            <person name="Barry K."/>
            <person name="Grigoriev I.V."/>
            <person name="Nowrousian M."/>
        </authorList>
    </citation>
    <scope>NUCLEOTIDE SEQUENCE [LARGE SCALE GENOMIC DNA]</scope>
    <source>
        <strain evidence="1 2">CBS 389.68</strain>
    </source>
</reference>
<dbReference type="AlphaFoldDB" id="A0A4S2MWY8"/>
<name>A0A4S2MWY8_9PEZI</name>
<accession>A0A4S2MWY8</accession>
<evidence type="ECO:0000313" key="2">
    <source>
        <dbReference type="Proteomes" id="UP000298138"/>
    </source>
</evidence>
<dbReference type="OrthoDB" id="5358829at2759"/>